<evidence type="ECO:0000256" key="9">
    <source>
        <dbReference type="ARBA" id="ARBA00022798"/>
    </source>
</evidence>
<dbReference type="AlphaFoldDB" id="A0A1E3PPE2"/>
<dbReference type="GO" id="GO:0032541">
    <property type="term" value="C:cortical endoplasmic reticulum"/>
    <property type="evidence" value="ECO:0007669"/>
    <property type="project" value="EnsemblFungi"/>
</dbReference>
<dbReference type="OrthoDB" id="264532at2759"/>
<organism evidence="17 18">
    <name type="scientific">Nadsonia fulvescens var. elongata DSM 6958</name>
    <dbReference type="NCBI Taxonomy" id="857566"/>
    <lineage>
        <taxon>Eukaryota</taxon>
        <taxon>Fungi</taxon>
        <taxon>Dikarya</taxon>
        <taxon>Ascomycota</taxon>
        <taxon>Saccharomycotina</taxon>
        <taxon>Dipodascomycetes</taxon>
        <taxon>Dipodascales</taxon>
        <taxon>Dipodascales incertae sedis</taxon>
        <taxon>Nadsonia</taxon>
    </lineage>
</organism>
<reference evidence="17 18" key="1">
    <citation type="journal article" date="2016" name="Proc. Natl. Acad. Sci. U.S.A.">
        <title>Comparative genomics of biotechnologically important yeasts.</title>
        <authorList>
            <person name="Riley R."/>
            <person name="Haridas S."/>
            <person name="Wolfe K.H."/>
            <person name="Lopes M.R."/>
            <person name="Hittinger C.T."/>
            <person name="Goeker M."/>
            <person name="Salamov A.A."/>
            <person name="Wisecaver J.H."/>
            <person name="Long T.M."/>
            <person name="Calvey C.H."/>
            <person name="Aerts A.L."/>
            <person name="Barry K.W."/>
            <person name="Choi C."/>
            <person name="Clum A."/>
            <person name="Coughlan A.Y."/>
            <person name="Deshpande S."/>
            <person name="Douglass A.P."/>
            <person name="Hanson S.J."/>
            <person name="Klenk H.-P."/>
            <person name="LaButti K.M."/>
            <person name="Lapidus A."/>
            <person name="Lindquist E.A."/>
            <person name="Lipzen A.M."/>
            <person name="Meier-Kolthoff J.P."/>
            <person name="Ohm R.A."/>
            <person name="Otillar R.P."/>
            <person name="Pangilinan J.L."/>
            <person name="Peng Y."/>
            <person name="Rokas A."/>
            <person name="Rosa C.A."/>
            <person name="Scheuner C."/>
            <person name="Sibirny A.A."/>
            <person name="Slot J.C."/>
            <person name="Stielow J.B."/>
            <person name="Sun H."/>
            <person name="Kurtzman C.P."/>
            <person name="Blackwell M."/>
            <person name="Grigoriev I.V."/>
            <person name="Jeffries T.W."/>
        </authorList>
    </citation>
    <scope>NUCLEOTIDE SEQUENCE [LARGE SCALE GENOMIC DNA]</scope>
    <source>
        <strain evidence="17 18">DSM 6958</strain>
    </source>
</reference>
<protein>
    <recommendedName>
        <fullName evidence="5 16">Diacylglycerol O-acyltransferase</fullName>
        <ecNumber evidence="5 16">2.3.1.20</ecNumber>
    </recommendedName>
</protein>
<keyword evidence="13 16" id="KW-0472">Membrane</keyword>
<keyword evidence="14 16" id="KW-0012">Acyltransferase</keyword>
<evidence type="ECO:0000256" key="15">
    <source>
        <dbReference type="ARBA" id="ARBA00048109"/>
    </source>
</evidence>
<dbReference type="UniPathway" id="UPA00282"/>
<evidence type="ECO:0000256" key="2">
    <source>
        <dbReference type="ARBA" id="ARBA00004771"/>
    </source>
</evidence>
<evidence type="ECO:0000256" key="13">
    <source>
        <dbReference type="ARBA" id="ARBA00023136"/>
    </source>
</evidence>
<dbReference type="PANTHER" id="PTHR12317:SF0">
    <property type="entry name" value="ACYLTRANSFERASE"/>
    <property type="match status" value="1"/>
</dbReference>
<comment type="similarity">
    <text evidence="4 16">Belongs to the diacylglycerol acyltransferase family.</text>
</comment>
<comment type="caution">
    <text evidence="16">Lacks conserved residue(s) required for the propagation of feature annotation.</text>
</comment>
<evidence type="ECO:0000256" key="10">
    <source>
        <dbReference type="ARBA" id="ARBA00022824"/>
    </source>
</evidence>
<keyword evidence="10 16" id="KW-0256">Endoplasmic reticulum</keyword>
<evidence type="ECO:0000256" key="14">
    <source>
        <dbReference type="ARBA" id="ARBA00023315"/>
    </source>
</evidence>
<keyword evidence="12 16" id="KW-0443">Lipid metabolism</keyword>
<keyword evidence="11 16" id="KW-1133">Transmembrane helix</keyword>
<evidence type="ECO:0000256" key="7">
    <source>
        <dbReference type="ARBA" id="ARBA00022679"/>
    </source>
</evidence>
<evidence type="ECO:0000313" key="18">
    <source>
        <dbReference type="Proteomes" id="UP000095009"/>
    </source>
</evidence>
<sequence length="407" mass="46287">MSQLAIVNVPLKRRLQTLAVVWHVFTVPLFCSLFWFCFSFPPFWPLMIIYIIYYFFDQSPSNGATALRASQKFRSLPFWTYFTDYFPITLHKTVDLPPSHSPCTTSDELAEVRNEVQGQISWLTCLGPLVFRMLYNCTCFLSGLLFSEGAAPKDVLNPYLNDPRYMKKTGKRYIFGYHPHGIVSMGAFGGLATEGAGWSKLFPGLPVSLMTLNEQFKVPFHREYLMSLGLASVSKKSCISLLKKFRSICIVVGGAQEALLARPGVMDLVLKRRSGFIRIAVDLGNVSLVPIVAFGENNVYDQVPNDRGATLFSVQTYLKKAMGFSMPFFHARGIFNYNWGFIPYRRPINIVVGEPIDIPCTYELKATGRTNNELVEMYHTLYSTSLKKLWDDNKEKYGHTEELRIVE</sequence>
<dbReference type="GO" id="GO:0019432">
    <property type="term" value="P:triglyceride biosynthetic process"/>
    <property type="evidence" value="ECO:0007669"/>
    <property type="project" value="UniProtKB-UniRule"/>
</dbReference>
<gene>
    <name evidence="17" type="ORF">NADFUDRAFT_81825</name>
</gene>
<evidence type="ECO:0000256" key="3">
    <source>
        <dbReference type="ARBA" id="ARBA00005189"/>
    </source>
</evidence>
<dbReference type="CDD" id="cd07987">
    <property type="entry name" value="LPLAT_MGAT-like"/>
    <property type="match status" value="1"/>
</dbReference>
<dbReference type="GO" id="GO:0097038">
    <property type="term" value="C:perinuclear endoplasmic reticulum"/>
    <property type="evidence" value="ECO:0007669"/>
    <property type="project" value="EnsemblFungi"/>
</dbReference>
<dbReference type="EC" id="2.3.1.20" evidence="5 16"/>
<evidence type="ECO:0000256" key="11">
    <source>
        <dbReference type="ARBA" id="ARBA00022989"/>
    </source>
</evidence>
<dbReference type="GO" id="GO:0006071">
    <property type="term" value="P:glycerol metabolic process"/>
    <property type="evidence" value="ECO:0007669"/>
    <property type="project" value="UniProtKB-UniRule"/>
</dbReference>
<keyword evidence="6 16" id="KW-0444">Lipid biosynthesis</keyword>
<comment type="catalytic activity">
    <reaction evidence="15 16">
        <text>an acyl-CoA + a 1,2-diacyl-sn-glycerol = a triacyl-sn-glycerol + CoA</text>
        <dbReference type="Rhea" id="RHEA:10868"/>
        <dbReference type="ChEBI" id="CHEBI:17815"/>
        <dbReference type="ChEBI" id="CHEBI:57287"/>
        <dbReference type="ChEBI" id="CHEBI:58342"/>
        <dbReference type="ChEBI" id="CHEBI:64615"/>
        <dbReference type="EC" id="2.3.1.20"/>
    </reaction>
</comment>
<dbReference type="InterPro" id="IPR007130">
    <property type="entry name" value="DAGAT"/>
</dbReference>
<dbReference type="GO" id="GO:0005811">
    <property type="term" value="C:lipid droplet"/>
    <property type="evidence" value="ECO:0007669"/>
    <property type="project" value="EnsemblFungi"/>
</dbReference>
<dbReference type="Pfam" id="PF03982">
    <property type="entry name" value="DAGAT"/>
    <property type="match status" value="2"/>
</dbReference>
<comment type="pathway">
    <text evidence="2 16">Glycerolipid metabolism; triacylglycerol biosynthesis.</text>
</comment>
<keyword evidence="8 16" id="KW-0812">Transmembrane</keyword>
<dbReference type="Proteomes" id="UP000095009">
    <property type="component" value="Unassembled WGS sequence"/>
</dbReference>
<evidence type="ECO:0000256" key="16">
    <source>
        <dbReference type="RuleBase" id="RU367023"/>
    </source>
</evidence>
<comment type="subcellular location">
    <subcellularLocation>
        <location evidence="1 16">Endoplasmic reticulum membrane</location>
        <topology evidence="1 16">Multi-pass membrane protein</topology>
    </subcellularLocation>
</comment>
<evidence type="ECO:0000256" key="1">
    <source>
        <dbReference type="ARBA" id="ARBA00004477"/>
    </source>
</evidence>
<evidence type="ECO:0000256" key="6">
    <source>
        <dbReference type="ARBA" id="ARBA00022516"/>
    </source>
</evidence>
<evidence type="ECO:0000256" key="12">
    <source>
        <dbReference type="ARBA" id="ARBA00023098"/>
    </source>
</evidence>
<name>A0A1E3PPE2_9ASCO</name>
<evidence type="ECO:0000313" key="17">
    <source>
        <dbReference type="EMBL" id="ODQ67305.1"/>
    </source>
</evidence>
<keyword evidence="7" id="KW-0808">Transferase</keyword>
<feature type="transmembrane region" description="Helical" evidence="16">
    <location>
        <begin position="20"/>
        <end position="53"/>
    </location>
</feature>
<evidence type="ECO:0000256" key="4">
    <source>
        <dbReference type="ARBA" id="ARBA00005420"/>
    </source>
</evidence>
<dbReference type="GO" id="GO:0005789">
    <property type="term" value="C:endoplasmic reticulum membrane"/>
    <property type="evidence" value="ECO:0007669"/>
    <property type="project" value="UniProtKB-SubCell"/>
</dbReference>
<dbReference type="EMBL" id="KV454407">
    <property type="protein sequence ID" value="ODQ67305.1"/>
    <property type="molecule type" value="Genomic_DNA"/>
</dbReference>
<keyword evidence="9" id="KW-0319">Glycerol metabolism</keyword>
<comment type="pathway">
    <text evidence="3">Lipid metabolism.</text>
</comment>
<evidence type="ECO:0000256" key="8">
    <source>
        <dbReference type="ARBA" id="ARBA00022692"/>
    </source>
</evidence>
<accession>A0A1E3PPE2</accession>
<keyword evidence="18" id="KW-1185">Reference proteome</keyword>
<dbReference type="GO" id="GO:0140042">
    <property type="term" value="P:lipid droplet formation"/>
    <property type="evidence" value="ECO:0007669"/>
    <property type="project" value="EnsemblFungi"/>
</dbReference>
<evidence type="ECO:0000256" key="5">
    <source>
        <dbReference type="ARBA" id="ARBA00013244"/>
    </source>
</evidence>
<dbReference type="GO" id="GO:0004144">
    <property type="term" value="F:diacylglycerol O-acyltransferase activity"/>
    <property type="evidence" value="ECO:0007669"/>
    <property type="project" value="UniProtKB-UniRule"/>
</dbReference>
<dbReference type="PANTHER" id="PTHR12317">
    <property type="entry name" value="DIACYLGLYCEROL O-ACYLTRANSFERASE"/>
    <property type="match status" value="1"/>
</dbReference>
<dbReference type="STRING" id="857566.A0A1E3PPE2"/>
<comment type="function">
    <text evidence="16">Catalyzes the terminal and only committed step in triacylglycerol synthesis by using diacylglycerol and fatty acyl CoA as substrates.</text>
</comment>
<proteinExistence type="inferred from homology"/>